<feature type="domain" description="Acyltransferase 3" evidence="8">
    <location>
        <begin position="10"/>
        <end position="350"/>
    </location>
</feature>
<name>A0AAW5JTT3_9FIRM</name>
<feature type="transmembrane region" description="Helical" evidence="7">
    <location>
        <begin position="325"/>
        <end position="349"/>
    </location>
</feature>
<feature type="transmembrane region" description="Helical" evidence="7">
    <location>
        <begin position="227"/>
        <end position="248"/>
    </location>
</feature>
<feature type="transmembrane region" description="Helical" evidence="7">
    <location>
        <begin position="12"/>
        <end position="32"/>
    </location>
</feature>
<protein>
    <submittedName>
        <fullName evidence="9">Acyltransferase family protein</fullName>
    </submittedName>
</protein>
<evidence type="ECO:0000313" key="9">
    <source>
        <dbReference type="EMBL" id="MCQ4771028.1"/>
    </source>
</evidence>
<keyword evidence="3" id="KW-1003">Cell membrane</keyword>
<organism evidence="9 10">
    <name type="scientific">Intestinimonas massiliensis</name>
    <name type="common">ex Afouda et al. 2020</name>
    <dbReference type="NCBI Taxonomy" id="1673721"/>
    <lineage>
        <taxon>Bacteria</taxon>
        <taxon>Bacillati</taxon>
        <taxon>Bacillota</taxon>
        <taxon>Clostridia</taxon>
        <taxon>Eubacteriales</taxon>
        <taxon>Intestinimonas</taxon>
    </lineage>
</organism>
<keyword evidence="5 7" id="KW-1133">Transmembrane helix</keyword>
<dbReference type="AlphaFoldDB" id="A0AAW5JTT3"/>
<evidence type="ECO:0000259" key="8">
    <source>
        <dbReference type="Pfam" id="PF01757"/>
    </source>
</evidence>
<evidence type="ECO:0000256" key="3">
    <source>
        <dbReference type="ARBA" id="ARBA00022475"/>
    </source>
</evidence>
<keyword evidence="9" id="KW-0808">Transferase</keyword>
<evidence type="ECO:0000256" key="1">
    <source>
        <dbReference type="ARBA" id="ARBA00004651"/>
    </source>
</evidence>
<gene>
    <name evidence="9" type="ORF">NE579_11230</name>
</gene>
<dbReference type="RefSeq" id="WP_256304324.1">
    <property type="nucleotide sequence ID" value="NZ_JANFYS010000023.1"/>
</dbReference>
<feature type="transmembrane region" description="Helical" evidence="7">
    <location>
        <begin position="52"/>
        <end position="69"/>
    </location>
</feature>
<dbReference type="GO" id="GO:0005886">
    <property type="term" value="C:plasma membrane"/>
    <property type="evidence" value="ECO:0007669"/>
    <property type="project" value="UniProtKB-SubCell"/>
</dbReference>
<reference evidence="9" key="1">
    <citation type="submission" date="2022-06" db="EMBL/GenBank/DDBJ databases">
        <title>Isolation of gut microbiota from human fecal samples.</title>
        <authorList>
            <person name="Pamer E.G."/>
            <person name="Barat B."/>
            <person name="Waligurski E."/>
            <person name="Medina S."/>
            <person name="Paddock L."/>
            <person name="Mostad J."/>
        </authorList>
    </citation>
    <scope>NUCLEOTIDE SEQUENCE</scope>
    <source>
        <strain evidence="9">DFI.9.91</strain>
    </source>
</reference>
<dbReference type="Pfam" id="PF01757">
    <property type="entry name" value="Acyl_transf_3"/>
    <property type="match status" value="1"/>
</dbReference>
<dbReference type="GO" id="GO:0009246">
    <property type="term" value="P:enterobacterial common antigen biosynthetic process"/>
    <property type="evidence" value="ECO:0007669"/>
    <property type="project" value="TreeGrafter"/>
</dbReference>
<evidence type="ECO:0000256" key="6">
    <source>
        <dbReference type="ARBA" id="ARBA00023136"/>
    </source>
</evidence>
<feature type="transmembrane region" description="Helical" evidence="7">
    <location>
        <begin position="260"/>
        <end position="282"/>
    </location>
</feature>
<dbReference type="PANTHER" id="PTHR40074">
    <property type="entry name" value="O-ACETYLTRANSFERASE WECH"/>
    <property type="match status" value="1"/>
</dbReference>
<evidence type="ECO:0000256" key="7">
    <source>
        <dbReference type="SAM" id="Phobius"/>
    </source>
</evidence>
<comment type="subcellular location">
    <subcellularLocation>
        <location evidence="1">Cell membrane</location>
        <topology evidence="1">Multi-pass membrane protein</topology>
    </subcellularLocation>
</comment>
<dbReference type="InterPro" id="IPR002656">
    <property type="entry name" value="Acyl_transf_3_dom"/>
</dbReference>
<dbReference type="Proteomes" id="UP001204562">
    <property type="component" value="Unassembled WGS sequence"/>
</dbReference>
<dbReference type="GO" id="GO:0016413">
    <property type="term" value="F:O-acetyltransferase activity"/>
    <property type="evidence" value="ECO:0007669"/>
    <property type="project" value="TreeGrafter"/>
</dbReference>
<accession>A0AAW5JTT3</accession>
<dbReference type="PANTHER" id="PTHR40074:SF2">
    <property type="entry name" value="O-ACETYLTRANSFERASE WECH"/>
    <property type="match status" value="1"/>
</dbReference>
<dbReference type="EMBL" id="JANFYS010000023">
    <property type="protein sequence ID" value="MCQ4771028.1"/>
    <property type="molecule type" value="Genomic_DNA"/>
</dbReference>
<feature type="transmembrane region" description="Helical" evidence="7">
    <location>
        <begin position="81"/>
        <end position="102"/>
    </location>
</feature>
<keyword evidence="4 7" id="KW-0812">Transmembrane</keyword>
<comment type="caution">
    <text evidence="9">The sequence shown here is derived from an EMBL/GenBank/DDBJ whole genome shotgun (WGS) entry which is preliminary data.</text>
</comment>
<proteinExistence type="inferred from homology"/>
<comment type="similarity">
    <text evidence="2">Belongs to the acyltransferase 3 family.</text>
</comment>
<feature type="transmembrane region" description="Helical" evidence="7">
    <location>
        <begin position="122"/>
        <end position="147"/>
    </location>
</feature>
<evidence type="ECO:0000256" key="5">
    <source>
        <dbReference type="ARBA" id="ARBA00022989"/>
    </source>
</evidence>
<keyword evidence="9" id="KW-0012">Acyltransferase</keyword>
<evidence type="ECO:0000256" key="4">
    <source>
        <dbReference type="ARBA" id="ARBA00022692"/>
    </source>
</evidence>
<sequence length="360" mass="39973">MARSDQGRLAYADLLRVFACLAVIVVHVSGGWLESLPAGTADWNLLNAWDCLAHWCVPVFVMCSGMFLLDPKKSLAWPHLLFRYLLRVAVALVFWGVVYALMNTALFRGLTLRGVLDALYAVVLGSVPTHLWFLYMVAGLYLLTPLLRAFVRGARRSDFHWFFLVVFLFVYVLPLFLRLRGSQTAELYANKLYLNFTLAYPPLAFVGYFVAGYYLKEYTLGRVAEGLIYVLGVAGAAATVWGSAALNAGNGPGEFNGLMMSYLTPNVCAMSVAVFVLFRYVLGLSDERSRRARVSHAADYTFGVYLVHVVFLTLLRYFGLSNPPITPALAVPLLTLAIAVPSFAVSWLLHKIPVVGRYIT</sequence>
<feature type="transmembrane region" description="Helical" evidence="7">
    <location>
        <begin position="302"/>
        <end position="319"/>
    </location>
</feature>
<keyword evidence="6 7" id="KW-0472">Membrane</keyword>
<evidence type="ECO:0000256" key="2">
    <source>
        <dbReference type="ARBA" id="ARBA00007400"/>
    </source>
</evidence>
<feature type="transmembrane region" description="Helical" evidence="7">
    <location>
        <begin position="159"/>
        <end position="177"/>
    </location>
</feature>
<evidence type="ECO:0000313" key="10">
    <source>
        <dbReference type="Proteomes" id="UP001204562"/>
    </source>
</evidence>
<feature type="transmembrane region" description="Helical" evidence="7">
    <location>
        <begin position="197"/>
        <end position="215"/>
    </location>
</feature>